<dbReference type="Pfam" id="PF17917">
    <property type="entry name" value="RT_RNaseH"/>
    <property type="match status" value="1"/>
</dbReference>
<dbReference type="PANTHER" id="PTHR34072">
    <property type="entry name" value="ENZYMATIC POLYPROTEIN-RELATED"/>
    <property type="match status" value="1"/>
</dbReference>
<evidence type="ECO:0000256" key="3">
    <source>
        <dbReference type="ARBA" id="ARBA00022722"/>
    </source>
</evidence>
<keyword evidence="10" id="KW-1185">Reference proteome</keyword>
<keyword evidence="2" id="KW-0548">Nucleotidyltransferase</keyword>
<sequence length="495" mass="56989">MTTPTTTTSNSQMHNEIMAVGSRERPPMLATGRYAQWQLRFLIYVDTKPNKKELRQCIFDSPYVMNEITVLAKPVTTTEEAVPEHNILETYKNNTLEKHAYFDAEDETIHMILSEIRDDIYYTVDACTTKKEMWIAIERLQQGESLNTQDVKTNLFWEFGKFTSRDGESNESYNSRLYKMINEMLRNKLEVATMQDNYSDTHYQALKPYKTYAPSSKPTQSTRSYAPTRKSSKEIAKPVIPPFESASKADEDSDLEHAQRDKDITSSNTKNKNVDISPRDMNDNQTGQFRNQRIVTVVGARETVGNQEVLTAKSRPAFDDEPLEQVQSNDDYNVFAIERQHSEQLETINDTYVVETVDSNVIPNSSDMCNNKEQTDQNAEAYEDERVNECKYAIEESDDIRDRCRSALHDYEIELEKYKKYINCQLEKEECADYGITRGSENFVVYCDASHKGLGAVLMQKKKVIAYASCQLKVHEENYTTHDPELGDVVFALKI</sequence>
<protein>
    <submittedName>
        <fullName evidence="9">Retrovirus-related pol polyprotein from transposon TNT 1-94</fullName>
    </submittedName>
</protein>
<dbReference type="EMBL" id="BQNB010016869">
    <property type="protein sequence ID" value="GJT56708.1"/>
    <property type="molecule type" value="Genomic_DNA"/>
</dbReference>
<organism evidence="9 10">
    <name type="scientific">Tanacetum coccineum</name>
    <dbReference type="NCBI Taxonomy" id="301880"/>
    <lineage>
        <taxon>Eukaryota</taxon>
        <taxon>Viridiplantae</taxon>
        <taxon>Streptophyta</taxon>
        <taxon>Embryophyta</taxon>
        <taxon>Tracheophyta</taxon>
        <taxon>Spermatophyta</taxon>
        <taxon>Magnoliopsida</taxon>
        <taxon>eudicotyledons</taxon>
        <taxon>Gunneridae</taxon>
        <taxon>Pentapetalae</taxon>
        <taxon>asterids</taxon>
        <taxon>campanulids</taxon>
        <taxon>Asterales</taxon>
        <taxon>Asteraceae</taxon>
        <taxon>Asteroideae</taxon>
        <taxon>Anthemideae</taxon>
        <taxon>Anthemidinae</taxon>
        <taxon>Tanacetum</taxon>
    </lineage>
</organism>
<reference evidence="9" key="1">
    <citation type="journal article" date="2022" name="Int. J. Mol. Sci.">
        <title>Draft Genome of Tanacetum Coccineum: Genomic Comparison of Closely Related Tanacetum-Family Plants.</title>
        <authorList>
            <person name="Yamashiro T."/>
            <person name="Shiraishi A."/>
            <person name="Nakayama K."/>
            <person name="Satake H."/>
        </authorList>
    </citation>
    <scope>NUCLEOTIDE SEQUENCE</scope>
</reference>
<evidence type="ECO:0000256" key="5">
    <source>
        <dbReference type="ARBA" id="ARBA00022801"/>
    </source>
</evidence>
<dbReference type="InterPro" id="IPR041373">
    <property type="entry name" value="RT_RNaseH"/>
</dbReference>
<evidence type="ECO:0000256" key="6">
    <source>
        <dbReference type="ARBA" id="ARBA00022918"/>
    </source>
</evidence>
<keyword evidence="1" id="KW-0808">Transferase</keyword>
<evidence type="ECO:0000256" key="7">
    <source>
        <dbReference type="SAM" id="MobiDB-lite"/>
    </source>
</evidence>
<keyword evidence="6" id="KW-0695">RNA-directed DNA polymerase</keyword>
<evidence type="ECO:0000259" key="8">
    <source>
        <dbReference type="Pfam" id="PF17917"/>
    </source>
</evidence>
<reference evidence="9" key="2">
    <citation type="submission" date="2022-01" db="EMBL/GenBank/DDBJ databases">
        <authorList>
            <person name="Yamashiro T."/>
            <person name="Shiraishi A."/>
            <person name="Satake H."/>
            <person name="Nakayama K."/>
        </authorList>
    </citation>
    <scope>NUCLEOTIDE SEQUENCE</scope>
</reference>
<feature type="domain" description="Reverse transcriptase RNase H-like" evidence="8">
    <location>
        <begin position="440"/>
        <end position="494"/>
    </location>
</feature>
<proteinExistence type="predicted"/>
<dbReference type="Proteomes" id="UP001151760">
    <property type="component" value="Unassembled WGS sequence"/>
</dbReference>
<comment type="caution">
    <text evidence="9">The sequence shown here is derived from an EMBL/GenBank/DDBJ whole genome shotgun (WGS) entry which is preliminary data.</text>
</comment>
<keyword evidence="3" id="KW-0540">Nuclease</keyword>
<dbReference type="InterPro" id="IPR043502">
    <property type="entry name" value="DNA/RNA_pol_sf"/>
</dbReference>
<evidence type="ECO:0000256" key="4">
    <source>
        <dbReference type="ARBA" id="ARBA00022759"/>
    </source>
</evidence>
<dbReference type="SUPFAM" id="SSF56672">
    <property type="entry name" value="DNA/RNA polymerases"/>
    <property type="match status" value="1"/>
</dbReference>
<name>A0ABQ5F0Y3_9ASTR</name>
<dbReference type="PANTHER" id="PTHR34072:SF52">
    <property type="entry name" value="RIBONUCLEASE H"/>
    <property type="match status" value="1"/>
</dbReference>
<feature type="region of interest" description="Disordered" evidence="7">
    <location>
        <begin position="209"/>
        <end position="286"/>
    </location>
</feature>
<evidence type="ECO:0000256" key="2">
    <source>
        <dbReference type="ARBA" id="ARBA00022695"/>
    </source>
</evidence>
<feature type="compositionally biased region" description="Basic and acidic residues" evidence="7">
    <location>
        <begin position="247"/>
        <end position="264"/>
    </location>
</feature>
<evidence type="ECO:0000313" key="9">
    <source>
        <dbReference type="EMBL" id="GJT56708.1"/>
    </source>
</evidence>
<feature type="compositionally biased region" description="Polar residues" evidence="7">
    <location>
        <begin position="213"/>
        <end position="225"/>
    </location>
</feature>
<evidence type="ECO:0000256" key="1">
    <source>
        <dbReference type="ARBA" id="ARBA00022679"/>
    </source>
</evidence>
<keyword evidence="5" id="KW-0378">Hydrolase</keyword>
<accession>A0ABQ5F0Y3</accession>
<gene>
    <name evidence="9" type="ORF">Tco_0991762</name>
</gene>
<keyword evidence="4" id="KW-0255">Endonuclease</keyword>
<evidence type="ECO:0000313" key="10">
    <source>
        <dbReference type="Proteomes" id="UP001151760"/>
    </source>
</evidence>